<dbReference type="InParanoid" id="A0A1D2VC04"/>
<dbReference type="GO" id="GO:0003697">
    <property type="term" value="F:single-stranded DNA binding"/>
    <property type="evidence" value="ECO:0007669"/>
    <property type="project" value="TreeGrafter"/>
</dbReference>
<evidence type="ECO:0000313" key="10">
    <source>
        <dbReference type="Proteomes" id="UP000095038"/>
    </source>
</evidence>
<evidence type="ECO:0000256" key="3">
    <source>
        <dbReference type="ARBA" id="ARBA00018363"/>
    </source>
</evidence>
<dbReference type="GO" id="GO:0003688">
    <property type="term" value="F:DNA replication origin binding"/>
    <property type="evidence" value="ECO:0007669"/>
    <property type="project" value="TreeGrafter"/>
</dbReference>
<keyword evidence="6 7" id="KW-0131">Cell cycle</keyword>
<dbReference type="GO" id="GO:0006270">
    <property type="term" value="P:DNA replication initiation"/>
    <property type="evidence" value="ECO:0007669"/>
    <property type="project" value="UniProtKB-UniRule"/>
</dbReference>
<feature type="region of interest" description="Disordered" evidence="8">
    <location>
        <begin position="440"/>
        <end position="480"/>
    </location>
</feature>
<evidence type="ECO:0000256" key="7">
    <source>
        <dbReference type="RuleBase" id="RU367067"/>
    </source>
</evidence>
<keyword evidence="5 7" id="KW-0539">Nucleus</keyword>
<dbReference type="GeneID" id="30962425"/>
<dbReference type="PANTHER" id="PTHR28124:SF1">
    <property type="entry name" value="DNA REPLICATION REGULATOR SLD2"/>
    <property type="match status" value="1"/>
</dbReference>
<dbReference type="CDD" id="cd22289">
    <property type="entry name" value="RecQL4_SLD2_NTD"/>
    <property type="match status" value="1"/>
</dbReference>
<dbReference type="GO" id="GO:1902977">
    <property type="term" value="P:mitotic DNA replication preinitiation complex assembly"/>
    <property type="evidence" value="ECO:0007669"/>
    <property type="project" value="TreeGrafter"/>
</dbReference>
<comment type="similarity">
    <text evidence="2 7">Belongs to the SLD2 family.</text>
</comment>
<feature type="compositionally biased region" description="Basic and acidic residues" evidence="8">
    <location>
        <begin position="461"/>
        <end position="480"/>
    </location>
</feature>
<accession>A0A1D2VC04</accession>
<dbReference type="EMBL" id="KV454487">
    <property type="protein sequence ID" value="ODV59145.1"/>
    <property type="molecule type" value="Genomic_DNA"/>
</dbReference>
<gene>
    <name evidence="9" type="ORF">ASCRUDRAFT_113293</name>
</gene>
<dbReference type="GO" id="GO:0031261">
    <property type="term" value="C:DNA replication preinitiation complex"/>
    <property type="evidence" value="ECO:0007669"/>
    <property type="project" value="TreeGrafter"/>
</dbReference>
<protein>
    <recommendedName>
        <fullName evidence="3 7">DNA replication regulator SLD2</fullName>
    </recommendedName>
</protein>
<dbReference type="RefSeq" id="XP_020045452.1">
    <property type="nucleotide sequence ID" value="XM_020188789.1"/>
</dbReference>
<keyword evidence="10" id="KW-1185">Reference proteome</keyword>
<feature type="region of interest" description="Disordered" evidence="8">
    <location>
        <begin position="352"/>
        <end position="371"/>
    </location>
</feature>
<feature type="compositionally biased region" description="Acidic residues" evidence="8">
    <location>
        <begin position="440"/>
        <end position="460"/>
    </location>
</feature>
<dbReference type="Pfam" id="PF11719">
    <property type="entry name" value="Drc1-Sld2"/>
    <property type="match status" value="1"/>
</dbReference>
<comment type="subcellular location">
    <subcellularLocation>
        <location evidence="1 7">Nucleus</location>
    </subcellularLocation>
</comment>
<evidence type="ECO:0000256" key="2">
    <source>
        <dbReference type="ARBA" id="ARBA00007276"/>
    </source>
</evidence>
<proteinExistence type="inferred from homology"/>
<evidence type="ECO:0000256" key="6">
    <source>
        <dbReference type="ARBA" id="ARBA00023306"/>
    </source>
</evidence>
<reference evidence="10" key="1">
    <citation type="submission" date="2016-05" db="EMBL/GenBank/DDBJ databases">
        <title>Comparative genomics of biotechnologically important yeasts.</title>
        <authorList>
            <consortium name="DOE Joint Genome Institute"/>
            <person name="Riley R."/>
            <person name="Haridas S."/>
            <person name="Wolfe K.H."/>
            <person name="Lopes M.R."/>
            <person name="Hittinger C.T."/>
            <person name="Goker M."/>
            <person name="Salamov A."/>
            <person name="Wisecaver J."/>
            <person name="Long T.M."/>
            <person name="Aerts A.L."/>
            <person name="Barry K."/>
            <person name="Choi C."/>
            <person name="Clum A."/>
            <person name="Coughlan A.Y."/>
            <person name="Deshpande S."/>
            <person name="Douglass A.P."/>
            <person name="Hanson S.J."/>
            <person name="Klenk H.-P."/>
            <person name="Labutti K."/>
            <person name="Lapidus A."/>
            <person name="Lindquist E."/>
            <person name="Lipzen A."/>
            <person name="Meier-Kolthoff J.P."/>
            <person name="Ohm R.A."/>
            <person name="Otillar R.P."/>
            <person name="Pangilinan J."/>
            <person name="Peng Y."/>
            <person name="Rokas A."/>
            <person name="Rosa C.A."/>
            <person name="Scheuner C."/>
            <person name="Sibirny A.A."/>
            <person name="Slot J.C."/>
            <person name="Stielow J.B."/>
            <person name="Sun H."/>
            <person name="Kurtzman C.P."/>
            <person name="Blackwell M."/>
            <person name="Grigoriev I.V."/>
            <person name="Jeffries T.W."/>
        </authorList>
    </citation>
    <scope>NUCLEOTIDE SEQUENCE [LARGE SCALE GENOMIC DNA]</scope>
    <source>
        <strain evidence="10">DSM 1968</strain>
    </source>
</reference>
<feature type="region of interest" description="Disordered" evidence="8">
    <location>
        <begin position="147"/>
        <end position="182"/>
    </location>
</feature>
<feature type="compositionally biased region" description="Polar residues" evidence="8">
    <location>
        <begin position="147"/>
        <end position="162"/>
    </location>
</feature>
<dbReference type="OrthoDB" id="8775810at2759"/>
<dbReference type="Gene3D" id="1.10.10.1460">
    <property type="match status" value="1"/>
</dbReference>
<name>A0A1D2VC04_9ASCO</name>
<feature type="region of interest" description="Disordered" evidence="8">
    <location>
        <begin position="100"/>
        <end position="129"/>
    </location>
</feature>
<dbReference type="GO" id="GO:0000727">
    <property type="term" value="P:double-strand break repair via break-induced replication"/>
    <property type="evidence" value="ECO:0007669"/>
    <property type="project" value="TreeGrafter"/>
</dbReference>
<sequence length="508" mass="58443">MSTTATLDPITTIKYQIKNWEYAFKKEHNAQPSKEDVKNDPNIAKLYREYKRLKYYKSTKIVANNEKKTISYVLRANTKNDQIEPQKQIVGRLKTPARNVKYTPVNSPEKNTNATPAPESNLIPAEIGPTPQLNGRILGLFELSSTSPSKPLTNSSLESGQSSKRKLNFDSYGNSDDEEEVDDQDQCINTENLLGDNINNINKKIKVVSCDNTTNVKKEIMDVQLKEVFLKPLLKTPLKKVTHFVDLPKNLSIVPNTDTFEFCSTSQLIFQSNISPVKFVNETPDYLKHARVIEITDDLNIGSTPDLPSFFSKKFKRPSQLVSELLKIKEEIIQNKNFEKIKDEIDSEFNKSELDNKNTSETSGYNDTQNGSTNILELQDAADSKGIYYKMRYKKKGQKRTTRRSKILPNINPNQPTNSKDISKKIDEFIELENNEFDENVNQEHESEEEWSLSDDSEHEEEYKFTKDADSKTKKKVEAHSHQNYVRLKIKNNKKGINFRGGYNRFRR</sequence>
<dbReference type="PANTHER" id="PTHR28124">
    <property type="entry name" value="DNA REPLICATION REGULATOR SLD2"/>
    <property type="match status" value="1"/>
</dbReference>
<evidence type="ECO:0000256" key="4">
    <source>
        <dbReference type="ARBA" id="ARBA00022705"/>
    </source>
</evidence>
<organism evidence="9 10">
    <name type="scientific">Ascoidea rubescens DSM 1968</name>
    <dbReference type="NCBI Taxonomy" id="1344418"/>
    <lineage>
        <taxon>Eukaryota</taxon>
        <taxon>Fungi</taxon>
        <taxon>Dikarya</taxon>
        <taxon>Ascomycota</taxon>
        <taxon>Saccharomycotina</taxon>
        <taxon>Saccharomycetes</taxon>
        <taxon>Ascoideaceae</taxon>
        <taxon>Ascoidea</taxon>
    </lineage>
</organism>
<feature type="compositionally biased region" description="Polar residues" evidence="8">
    <location>
        <begin position="359"/>
        <end position="371"/>
    </location>
</feature>
<dbReference type="InterPro" id="IPR021110">
    <property type="entry name" value="DNA_rep_checkpnt_protein"/>
</dbReference>
<feature type="compositionally biased region" description="Polar residues" evidence="8">
    <location>
        <begin position="104"/>
        <end position="115"/>
    </location>
</feature>
<dbReference type="Proteomes" id="UP000095038">
    <property type="component" value="Unassembled WGS sequence"/>
</dbReference>
<dbReference type="AlphaFoldDB" id="A0A1D2VC04"/>
<evidence type="ECO:0000256" key="5">
    <source>
        <dbReference type="ARBA" id="ARBA00023242"/>
    </source>
</evidence>
<evidence type="ECO:0000256" key="8">
    <source>
        <dbReference type="SAM" id="MobiDB-lite"/>
    </source>
</evidence>
<evidence type="ECO:0000313" key="9">
    <source>
        <dbReference type="EMBL" id="ODV59145.1"/>
    </source>
</evidence>
<dbReference type="InterPro" id="IPR040203">
    <property type="entry name" value="Sld2"/>
</dbReference>
<keyword evidence="4 7" id="KW-0235">DNA replication</keyword>
<comment type="function">
    <text evidence="7">Has a role in the initiation of DNA replication. Required at S-phase checkpoint.</text>
</comment>
<evidence type="ECO:0000256" key="1">
    <source>
        <dbReference type="ARBA" id="ARBA00004123"/>
    </source>
</evidence>